<name>A0A2P2LA81_RHIMU</name>
<accession>A0A2P2LA81</accession>
<sequence length="64" mass="6936">MPKKDSLLRHLTVTDTTEIIAAAPSASTNIRRKGLPIALALSFKSRHAWSSEPCWTSKESVAAS</sequence>
<proteinExistence type="predicted"/>
<organism evidence="1">
    <name type="scientific">Rhizophora mucronata</name>
    <name type="common">Asiatic mangrove</name>
    <dbReference type="NCBI Taxonomy" id="61149"/>
    <lineage>
        <taxon>Eukaryota</taxon>
        <taxon>Viridiplantae</taxon>
        <taxon>Streptophyta</taxon>
        <taxon>Embryophyta</taxon>
        <taxon>Tracheophyta</taxon>
        <taxon>Spermatophyta</taxon>
        <taxon>Magnoliopsida</taxon>
        <taxon>eudicotyledons</taxon>
        <taxon>Gunneridae</taxon>
        <taxon>Pentapetalae</taxon>
        <taxon>rosids</taxon>
        <taxon>fabids</taxon>
        <taxon>Malpighiales</taxon>
        <taxon>Rhizophoraceae</taxon>
        <taxon>Rhizophora</taxon>
    </lineage>
</organism>
<dbReference type="AlphaFoldDB" id="A0A2P2LA81"/>
<reference evidence="1" key="1">
    <citation type="submission" date="2018-02" db="EMBL/GenBank/DDBJ databases">
        <title>Rhizophora mucronata_Transcriptome.</title>
        <authorList>
            <person name="Meera S.P."/>
            <person name="Sreeshan A."/>
            <person name="Augustine A."/>
        </authorList>
    </citation>
    <scope>NUCLEOTIDE SEQUENCE</scope>
    <source>
        <tissue evidence="1">Leaf</tissue>
    </source>
</reference>
<protein>
    <submittedName>
        <fullName evidence="1">Uncharacterized protein LOC105644392 isoform X2</fullName>
    </submittedName>
</protein>
<dbReference type="EMBL" id="GGEC01034370">
    <property type="protein sequence ID" value="MBX14854.1"/>
    <property type="molecule type" value="Transcribed_RNA"/>
</dbReference>
<evidence type="ECO:0000313" key="1">
    <source>
        <dbReference type="EMBL" id="MBX14854.1"/>
    </source>
</evidence>